<dbReference type="InterPro" id="IPR027417">
    <property type="entry name" value="P-loop_NTPase"/>
</dbReference>
<evidence type="ECO:0000256" key="2">
    <source>
        <dbReference type="ARBA" id="ARBA00022692"/>
    </source>
</evidence>
<keyword evidence="5 7" id="KW-1133">Transmembrane helix</keyword>
<dbReference type="GO" id="GO:0005524">
    <property type="term" value="F:ATP binding"/>
    <property type="evidence" value="ECO:0007669"/>
    <property type="project" value="UniProtKB-KW"/>
</dbReference>
<keyword evidence="11" id="KW-1185">Reference proteome</keyword>
<feature type="transmembrane region" description="Helical" evidence="7">
    <location>
        <begin position="275"/>
        <end position="295"/>
    </location>
</feature>
<evidence type="ECO:0000256" key="4">
    <source>
        <dbReference type="ARBA" id="ARBA00022840"/>
    </source>
</evidence>
<feature type="transmembrane region" description="Helical" evidence="7">
    <location>
        <begin position="251"/>
        <end position="269"/>
    </location>
</feature>
<accession>A0ABV1DW36</accession>
<proteinExistence type="predicted"/>
<dbReference type="SUPFAM" id="SSF52540">
    <property type="entry name" value="P-loop containing nucleoside triphosphate hydrolases"/>
    <property type="match status" value="1"/>
</dbReference>
<feature type="transmembrane region" description="Helical" evidence="7">
    <location>
        <begin position="20"/>
        <end position="44"/>
    </location>
</feature>
<keyword evidence="2 7" id="KW-0812">Transmembrane</keyword>
<feature type="transmembrane region" description="Helical" evidence="7">
    <location>
        <begin position="56"/>
        <end position="75"/>
    </location>
</feature>
<dbReference type="Pfam" id="PF00005">
    <property type="entry name" value="ABC_tran"/>
    <property type="match status" value="1"/>
</dbReference>
<feature type="domain" description="ABC transmembrane type-1" evidence="9">
    <location>
        <begin position="20"/>
        <end position="304"/>
    </location>
</feature>
<dbReference type="InterPro" id="IPR011527">
    <property type="entry name" value="ABC1_TM_dom"/>
</dbReference>
<dbReference type="SUPFAM" id="SSF90123">
    <property type="entry name" value="ABC transporter transmembrane region"/>
    <property type="match status" value="1"/>
</dbReference>
<dbReference type="InterPro" id="IPR036640">
    <property type="entry name" value="ABC1_TM_sf"/>
</dbReference>
<evidence type="ECO:0000313" key="11">
    <source>
        <dbReference type="Proteomes" id="UP001489509"/>
    </source>
</evidence>
<name>A0ABV1DW36_9FIRM</name>
<evidence type="ECO:0000259" key="9">
    <source>
        <dbReference type="PROSITE" id="PS50929"/>
    </source>
</evidence>
<evidence type="ECO:0000313" key="10">
    <source>
        <dbReference type="EMBL" id="MEQ2439278.1"/>
    </source>
</evidence>
<sequence length="580" mass="64279">MLKIIRRVLRLSGDLSKRIWGSFVCGFLESMFGLLPIAAVFIVLTELQAGHPITGQTWGIVICLIAGGLLLRILFKYLVYRLQSTAGFEFVARERIALGDRLRNVPMGFFHDNSMGDITATVTTDLNFLENYSMHILDKVTTGVLSMIVMAACILTFDWRIGLIFVAGILLSFPIYSFMQRKGKDLSAKRQKIQSEAVAATLEYVQGISVVKSFNMCDKNLSDIEDAYEKNADAAYDVERVFTPLNMTYSLVFRIAACVIMLFAGILAAHGDLSFANLAVILIASFTIFNPIEVMGQMTTMIRTMDAALDRVERIKKAKKIDEDGKNIVLDSFDIAFQHVSFAYENGNPILKDVSFSIPQGSMTAIVGPSGGGKTTITRLIARFWDVQEGSITVGGHNVKEFTCDSLLENMSMVFQNVYLFRDTIENNIKFGCPDATHEQVVEAAKKACCHDFISALPQGYDTVIGEGGSTLSGGEKQRISIARAMLKDAPIILLDEATASVDPENEVHLQQAISALVKNKTLIVIAHRLSTIRDADQILVVDNGKIVEKGVHAELIQQKGIYQNFWNIRQRARDWKLAK</sequence>
<keyword evidence="4 10" id="KW-0067">ATP-binding</keyword>
<dbReference type="PROSITE" id="PS50893">
    <property type="entry name" value="ABC_TRANSPORTER_2"/>
    <property type="match status" value="1"/>
</dbReference>
<gene>
    <name evidence="10" type="ORF">WMO26_00380</name>
</gene>
<dbReference type="InterPro" id="IPR003593">
    <property type="entry name" value="AAA+_ATPase"/>
</dbReference>
<evidence type="ECO:0000259" key="8">
    <source>
        <dbReference type="PROSITE" id="PS50893"/>
    </source>
</evidence>
<feature type="transmembrane region" description="Helical" evidence="7">
    <location>
        <begin position="136"/>
        <end position="157"/>
    </location>
</feature>
<dbReference type="PANTHER" id="PTHR24221:SF397">
    <property type="entry name" value="ABC TRANSPORTER, ATP-BINDING TRANSMEMBRANE PROTEIN"/>
    <property type="match status" value="1"/>
</dbReference>
<comment type="caution">
    <text evidence="10">The sequence shown here is derived from an EMBL/GenBank/DDBJ whole genome shotgun (WGS) entry which is preliminary data.</text>
</comment>
<keyword evidence="3" id="KW-0547">Nucleotide-binding</keyword>
<dbReference type="PANTHER" id="PTHR24221">
    <property type="entry name" value="ATP-BINDING CASSETTE SUB-FAMILY B"/>
    <property type="match status" value="1"/>
</dbReference>
<dbReference type="InterPro" id="IPR017871">
    <property type="entry name" value="ABC_transporter-like_CS"/>
</dbReference>
<evidence type="ECO:0000256" key="3">
    <source>
        <dbReference type="ARBA" id="ARBA00022741"/>
    </source>
</evidence>
<reference evidence="10 11" key="1">
    <citation type="submission" date="2024-03" db="EMBL/GenBank/DDBJ databases">
        <title>Human intestinal bacterial collection.</title>
        <authorList>
            <person name="Pauvert C."/>
            <person name="Hitch T.C.A."/>
            <person name="Clavel T."/>
        </authorList>
    </citation>
    <scope>NUCLEOTIDE SEQUENCE [LARGE SCALE GENOMIC DNA]</scope>
    <source>
        <strain evidence="10 11">CLA-JM-H44</strain>
    </source>
</reference>
<dbReference type="InterPro" id="IPR039421">
    <property type="entry name" value="Type_1_exporter"/>
</dbReference>
<dbReference type="Proteomes" id="UP001489509">
    <property type="component" value="Unassembled WGS sequence"/>
</dbReference>
<protein>
    <submittedName>
        <fullName evidence="10">ABC transporter ATP-binding protein</fullName>
    </submittedName>
</protein>
<dbReference type="PROSITE" id="PS50929">
    <property type="entry name" value="ABC_TM1F"/>
    <property type="match status" value="1"/>
</dbReference>
<organism evidence="10 11">
    <name type="scientific">Solibaculum intestinale</name>
    <dbReference type="NCBI Taxonomy" id="3133165"/>
    <lineage>
        <taxon>Bacteria</taxon>
        <taxon>Bacillati</taxon>
        <taxon>Bacillota</taxon>
        <taxon>Clostridia</taxon>
        <taxon>Eubacteriales</taxon>
        <taxon>Oscillospiraceae</taxon>
        <taxon>Solibaculum</taxon>
    </lineage>
</organism>
<dbReference type="CDD" id="cd07346">
    <property type="entry name" value="ABC_6TM_exporters"/>
    <property type="match status" value="1"/>
</dbReference>
<evidence type="ECO:0000256" key="1">
    <source>
        <dbReference type="ARBA" id="ARBA00004651"/>
    </source>
</evidence>
<evidence type="ECO:0000256" key="5">
    <source>
        <dbReference type="ARBA" id="ARBA00022989"/>
    </source>
</evidence>
<dbReference type="RefSeq" id="WP_349217546.1">
    <property type="nucleotide sequence ID" value="NZ_JBBMFD010000001.1"/>
</dbReference>
<feature type="domain" description="ABC transporter" evidence="8">
    <location>
        <begin position="335"/>
        <end position="569"/>
    </location>
</feature>
<dbReference type="EMBL" id="JBBMFD010000001">
    <property type="protein sequence ID" value="MEQ2439278.1"/>
    <property type="molecule type" value="Genomic_DNA"/>
</dbReference>
<keyword evidence="6 7" id="KW-0472">Membrane</keyword>
<dbReference type="PROSITE" id="PS00211">
    <property type="entry name" value="ABC_TRANSPORTER_1"/>
    <property type="match status" value="1"/>
</dbReference>
<feature type="transmembrane region" description="Helical" evidence="7">
    <location>
        <begin position="163"/>
        <end position="179"/>
    </location>
</feature>
<dbReference type="Gene3D" id="3.40.50.300">
    <property type="entry name" value="P-loop containing nucleotide triphosphate hydrolases"/>
    <property type="match status" value="1"/>
</dbReference>
<dbReference type="SMART" id="SM00382">
    <property type="entry name" value="AAA"/>
    <property type="match status" value="1"/>
</dbReference>
<dbReference type="InterPro" id="IPR003439">
    <property type="entry name" value="ABC_transporter-like_ATP-bd"/>
</dbReference>
<dbReference type="Gene3D" id="1.20.1560.10">
    <property type="entry name" value="ABC transporter type 1, transmembrane domain"/>
    <property type="match status" value="1"/>
</dbReference>
<evidence type="ECO:0000256" key="7">
    <source>
        <dbReference type="SAM" id="Phobius"/>
    </source>
</evidence>
<dbReference type="Pfam" id="PF00664">
    <property type="entry name" value="ABC_membrane"/>
    <property type="match status" value="1"/>
</dbReference>
<comment type="subcellular location">
    <subcellularLocation>
        <location evidence="1">Cell membrane</location>
        <topology evidence="1">Multi-pass membrane protein</topology>
    </subcellularLocation>
</comment>
<evidence type="ECO:0000256" key="6">
    <source>
        <dbReference type="ARBA" id="ARBA00023136"/>
    </source>
</evidence>